<dbReference type="Pfam" id="PF13276">
    <property type="entry name" value="HTH_21"/>
    <property type="match status" value="1"/>
</dbReference>
<feature type="compositionally biased region" description="Low complexity" evidence="1">
    <location>
        <begin position="86"/>
        <end position="107"/>
    </location>
</feature>
<proteinExistence type="predicted"/>
<reference evidence="3 4" key="1">
    <citation type="submission" date="2019-04" db="EMBL/GenBank/DDBJ databases">
        <title>Isolation and identification of Cellulomonas shaoxiangyii sp. Nov. isolated from feces of the Tibetan antelopes (Pantholops hodgsonii) in the Qinghai-Tibet plateau of China.</title>
        <authorList>
            <person name="Tian Z."/>
        </authorList>
    </citation>
    <scope>NUCLEOTIDE SEQUENCE [LARGE SCALE GENOMIC DNA]</scope>
    <source>
        <strain evidence="3 4">Z28</strain>
    </source>
</reference>
<protein>
    <submittedName>
        <fullName evidence="3">Transposase</fullName>
    </submittedName>
</protein>
<dbReference type="Proteomes" id="UP000296469">
    <property type="component" value="Chromosome"/>
</dbReference>
<gene>
    <name evidence="3" type="ORF">E5225_00200</name>
</gene>
<sequence>MSRCSYGSPRVHAELRLGLGLACGRKRVARLMRAAGLVGVCHRRKRRGQPPLRPCARTWSGAGSPLTAWTGCGAPTSPSTPRPPERSTAPRCWTSSPARSSGGPSRTRCAPSSSSTPCRWRSGPASQGTE</sequence>
<evidence type="ECO:0000259" key="2">
    <source>
        <dbReference type="Pfam" id="PF13276"/>
    </source>
</evidence>
<accession>A0A4P7SFD3</accession>
<dbReference type="EMBL" id="CP039291">
    <property type="protein sequence ID" value="QCB92207.1"/>
    <property type="molecule type" value="Genomic_DNA"/>
</dbReference>
<feature type="domain" description="HTH-like" evidence="2">
    <location>
        <begin position="2"/>
        <end position="45"/>
    </location>
</feature>
<name>A0A4P7SFD3_9CELL</name>
<organism evidence="3 4">
    <name type="scientific">Cellulomonas shaoxiangyii</name>
    <dbReference type="NCBI Taxonomy" id="2566013"/>
    <lineage>
        <taxon>Bacteria</taxon>
        <taxon>Bacillati</taxon>
        <taxon>Actinomycetota</taxon>
        <taxon>Actinomycetes</taxon>
        <taxon>Micrococcales</taxon>
        <taxon>Cellulomonadaceae</taxon>
        <taxon>Cellulomonas</taxon>
    </lineage>
</organism>
<keyword evidence="4" id="KW-1185">Reference proteome</keyword>
<dbReference type="KEGG" id="celz:E5225_00200"/>
<dbReference type="OrthoDB" id="52928at2"/>
<dbReference type="InterPro" id="IPR025948">
    <property type="entry name" value="HTH-like_dom"/>
</dbReference>
<feature type="region of interest" description="Disordered" evidence="1">
    <location>
        <begin position="43"/>
        <end position="130"/>
    </location>
</feature>
<evidence type="ECO:0000313" key="3">
    <source>
        <dbReference type="EMBL" id="QCB92207.1"/>
    </source>
</evidence>
<evidence type="ECO:0000256" key="1">
    <source>
        <dbReference type="SAM" id="MobiDB-lite"/>
    </source>
</evidence>
<evidence type="ECO:0000313" key="4">
    <source>
        <dbReference type="Proteomes" id="UP000296469"/>
    </source>
</evidence>
<dbReference type="AlphaFoldDB" id="A0A4P7SFD3"/>